<proteinExistence type="inferred from homology"/>
<dbReference type="InterPro" id="IPR050151">
    <property type="entry name" value="Class-I_Pyr_Nuc-Dis_Oxidored"/>
</dbReference>
<comment type="similarity">
    <text evidence="2 16">Belongs to the class-I pyridine nucleotide-disulfide oxidoreductase family.</text>
</comment>
<keyword evidence="7 14" id="KW-0274">FAD</keyword>
<dbReference type="Proteomes" id="UP000017973">
    <property type="component" value="Unassembled WGS sequence"/>
</dbReference>
<dbReference type="GO" id="GO:0050660">
    <property type="term" value="F:flavin adenine dinucleotide binding"/>
    <property type="evidence" value="ECO:0007669"/>
    <property type="project" value="InterPro"/>
</dbReference>
<dbReference type="Gene3D" id="3.30.390.30">
    <property type="match status" value="1"/>
</dbReference>
<dbReference type="Pfam" id="PF07992">
    <property type="entry name" value="Pyr_redox_2"/>
    <property type="match status" value="1"/>
</dbReference>
<organism evidence="19 20">
    <name type="scientific">Brevibacillus panacihumi W25</name>
    <dbReference type="NCBI Taxonomy" id="1408254"/>
    <lineage>
        <taxon>Bacteria</taxon>
        <taxon>Bacillati</taxon>
        <taxon>Bacillota</taxon>
        <taxon>Bacilli</taxon>
        <taxon>Bacillales</taxon>
        <taxon>Paenibacillaceae</taxon>
        <taxon>Brevibacillus</taxon>
    </lineage>
</organism>
<dbReference type="PANTHER" id="PTHR22912">
    <property type="entry name" value="DISULFIDE OXIDOREDUCTASE"/>
    <property type="match status" value="1"/>
</dbReference>
<dbReference type="FunFam" id="3.30.390.30:FF:000001">
    <property type="entry name" value="Dihydrolipoyl dehydrogenase"/>
    <property type="match status" value="1"/>
</dbReference>
<feature type="binding site" evidence="14">
    <location>
        <position position="301"/>
    </location>
    <ligand>
        <name>FAD</name>
        <dbReference type="ChEBI" id="CHEBI:57692"/>
    </ligand>
</feature>
<dbReference type="Pfam" id="PF02852">
    <property type="entry name" value="Pyr_redox_dim"/>
    <property type="match status" value="1"/>
</dbReference>
<dbReference type="RefSeq" id="WP_023556528.1">
    <property type="nucleotide sequence ID" value="NZ_KI629782.1"/>
</dbReference>
<feature type="binding site" evidence="14">
    <location>
        <position position="49"/>
    </location>
    <ligand>
        <name>FAD</name>
        <dbReference type="ChEBI" id="CHEBI:57692"/>
    </ligand>
</feature>
<dbReference type="NCBIfam" id="TIGR01350">
    <property type="entry name" value="lipoamide_DH"/>
    <property type="match status" value="1"/>
</dbReference>
<evidence type="ECO:0000256" key="15">
    <source>
        <dbReference type="PIRSR" id="PIRSR000350-4"/>
    </source>
</evidence>
<feature type="active site" description="Proton acceptor" evidence="13">
    <location>
        <position position="434"/>
    </location>
</feature>
<evidence type="ECO:0000259" key="18">
    <source>
        <dbReference type="Pfam" id="PF07992"/>
    </source>
</evidence>
<evidence type="ECO:0000256" key="9">
    <source>
        <dbReference type="ARBA" id="ARBA00023027"/>
    </source>
</evidence>
<dbReference type="PROSITE" id="PS00076">
    <property type="entry name" value="PYRIDINE_REDOX_1"/>
    <property type="match status" value="1"/>
</dbReference>
<evidence type="ECO:0000256" key="8">
    <source>
        <dbReference type="ARBA" id="ARBA00023002"/>
    </source>
</evidence>
<dbReference type="EC" id="1.8.1.4" evidence="3 16"/>
<keyword evidence="8 16" id="KW-0560">Oxidoreductase</keyword>
<feature type="binding site" evidence="14">
    <location>
        <position position="261"/>
    </location>
    <ligand>
        <name>NAD(+)</name>
        <dbReference type="ChEBI" id="CHEBI:57540"/>
    </ligand>
</feature>
<dbReference type="EMBL" id="AYJU01000016">
    <property type="protein sequence ID" value="EST54269.1"/>
    <property type="molecule type" value="Genomic_DNA"/>
</dbReference>
<dbReference type="Gene3D" id="3.50.50.60">
    <property type="entry name" value="FAD/NAD(P)-binding domain"/>
    <property type="match status" value="2"/>
</dbReference>
<dbReference type="GO" id="GO:0004148">
    <property type="term" value="F:dihydrolipoyl dehydrogenase (NADH) activity"/>
    <property type="evidence" value="ECO:0007669"/>
    <property type="project" value="UniProtKB-EC"/>
</dbReference>
<evidence type="ECO:0000259" key="17">
    <source>
        <dbReference type="Pfam" id="PF02852"/>
    </source>
</evidence>
<evidence type="ECO:0000256" key="10">
    <source>
        <dbReference type="ARBA" id="ARBA00023157"/>
    </source>
</evidence>
<dbReference type="InterPro" id="IPR001100">
    <property type="entry name" value="Pyr_nuc-diS_OxRdtase"/>
</dbReference>
<keyword evidence="14" id="KW-0547">Nucleotide-binding</keyword>
<dbReference type="InterPro" id="IPR036188">
    <property type="entry name" value="FAD/NAD-bd_sf"/>
</dbReference>
<evidence type="ECO:0000256" key="12">
    <source>
        <dbReference type="ARBA" id="ARBA00049187"/>
    </source>
</evidence>
<comment type="catalytic activity">
    <reaction evidence="12 16">
        <text>N(6)-[(R)-dihydrolipoyl]-L-lysyl-[protein] + NAD(+) = N(6)-[(R)-lipoyl]-L-lysyl-[protein] + NADH + H(+)</text>
        <dbReference type="Rhea" id="RHEA:15045"/>
        <dbReference type="Rhea" id="RHEA-COMP:10474"/>
        <dbReference type="Rhea" id="RHEA-COMP:10475"/>
        <dbReference type="ChEBI" id="CHEBI:15378"/>
        <dbReference type="ChEBI" id="CHEBI:57540"/>
        <dbReference type="ChEBI" id="CHEBI:57945"/>
        <dbReference type="ChEBI" id="CHEBI:83099"/>
        <dbReference type="ChEBI" id="CHEBI:83100"/>
        <dbReference type="EC" id="1.8.1.4"/>
    </reaction>
</comment>
<sequence>MKKRVLVIGGGPGGYTAAIRASQLGGKVTLIEKDFLGGTCLNAGCIPTKSLLDSSGTWAKSRTLFPQHLQGEVPWKEIMARKNQAVQHLRMGVEGLLREGQIDVISGTASFTSERKVIVDGDKSKMFDADAIIIAAGSRPVRPAAPWSHIPGVITSDELLTIDRLPGSLAIIGGGVIGIEFATIFAELGVQVHVVEAAQRIVPTIDVSISSGIQANLKSLGVQFTIGSTVETIAKEGDGTFTVSLSQGETFAAELVLLAMGRKANLQPLRLDDADIQVEGGKIKVNAWQQTNHRDIYAVGDCASPVMLAHVAMMEGKLAAERAMGNPVKPIAYDLVPHCLYSHPEAAIVGLTFEEATKRGFEAEEAIFPLSASGRALVEGESQGMIKVVANKKYGQILGLHLLAPHATEFISQAALALSLEATADEVLAMIFPHPTISEGIQEAVAAIGGTAIHLPGKLGRGT</sequence>
<protein>
    <recommendedName>
        <fullName evidence="4 16">Dihydrolipoyl dehydrogenase</fullName>
        <ecNumber evidence="3 16">1.8.1.4</ecNumber>
    </recommendedName>
</protein>
<keyword evidence="10" id="KW-1015">Disulfide bond</keyword>
<feature type="domain" description="FAD/NAD(P)-binding" evidence="18">
    <location>
        <begin position="4"/>
        <end position="316"/>
    </location>
</feature>
<dbReference type="InterPro" id="IPR012999">
    <property type="entry name" value="Pyr_OxRdtase_I_AS"/>
</dbReference>
<keyword evidence="5" id="KW-0963">Cytoplasm</keyword>
<dbReference type="PRINTS" id="PR00368">
    <property type="entry name" value="FADPNR"/>
</dbReference>
<dbReference type="HOGENOM" id="CLU_016755_0_3_9"/>
<evidence type="ECO:0000256" key="7">
    <source>
        <dbReference type="ARBA" id="ARBA00022827"/>
    </source>
</evidence>
<keyword evidence="20" id="KW-1185">Reference proteome</keyword>
<evidence type="ECO:0000256" key="6">
    <source>
        <dbReference type="ARBA" id="ARBA00022630"/>
    </source>
</evidence>
<feature type="binding site" evidence="14">
    <location>
        <begin position="173"/>
        <end position="180"/>
    </location>
    <ligand>
        <name>NAD(+)</name>
        <dbReference type="ChEBI" id="CHEBI:57540"/>
    </ligand>
</feature>
<evidence type="ECO:0000256" key="14">
    <source>
        <dbReference type="PIRSR" id="PIRSR000350-3"/>
    </source>
</evidence>
<name>V6M6U0_9BACL</name>
<dbReference type="OrthoDB" id="9800167at2"/>
<evidence type="ECO:0000256" key="11">
    <source>
        <dbReference type="ARBA" id="ARBA00023284"/>
    </source>
</evidence>
<feature type="domain" description="Pyridine nucleotide-disulphide oxidoreductase dimerisation" evidence="17">
    <location>
        <begin position="336"/>
        <end position="444"/>
    </location>
</feature>
<dbReference type="SUPFAM" id="SSF51905">
    <property type="entry name" value="FAD/NAD(P)-binding domain"/>
    <property type="match status" value="1"/>
</dbReference>
<feature type="binding site" evidence="14">
    <location>
        <begin position="307"/>
        <end position="310"/>
    </location>
    <ligand>
        <name>FAD</name>
        <dbReference type="ChEBI" id="CHEBI:57692"/>
    </ligand>
</feature>
<evidence type="ECO:0000256" key="3">
    <source>
        <dbReference type="ARBA" id="ARBA00012608"/>
    </source>
</evidence>
<feature type="binding site" evidence="14">
    <location>
        <position position="196"/>
    </location>
    <ligand>
        <name>NAD(+)</name>
        <dbReference type="ChEBI" id="CHEBI:57540"/>
    </ligand>
</feature>
<comment type="cofactor">
    <cofactor evidence="14 16">
        <name>FAD</name>
        <dbReference type="ChEBI" id="CHEBI:57692"/>
    </cofactor>
    <text evidence="14 16">Binds 1 FAD per subunit.</text>
</comment>
<dbReference type="eggNOG" id="COG1249">
    <property type="taxonomic scope" value="Bacteria"/>
</dbReference>
<dbReference type="PRINTS" id="PR00411">
    <property type="entry name" value="PNDRDTASEI"/>
</dbReference>
<keyword evidence="11 16" id="KW-0676">Redox-active center</keyword>
<dbReference type="STRING" id="1408254.T458_13035"/>
<dbReference type="AlphaFoldDB" id="V6M6U0"/>
<dbReference type="InterPro" id="IPR006258">
    <property type="entry name" value="Lipoamide_DH"/>
</dbReference>
<dbReference type="InterPro" id="IPR016156">
    <property type="entry name" value="FAD/NAD-linked_Rdtase_dimer_sf"/>
</dbReference>
<evidence type="ECO:0000256" key="5">
    <source>
        <dbReference type="ARBA" id="ARBA00022490"/>
    </source>
</evidence>
<keyword evidence="9 14" id="KW-0520">NAD</keyword>
<gene>
    <name evidence="19" type="ORF">T458_13035</name>
</gene>
<dbReference type="PATRIC" id="fig|1408254.3.peg.2576"/>
<keyword evidence="6 16" id="KW-0285">Flavoprotein</keyword>
<comment type="caution">
    <text evidence="19">The sequence shown here is derived from an EMBL/GenBank/DDBJ whole genome shotgun (WGS) entry which is preliminary data.</text>
</comment>
<evidence type="ECO:0000313" key="20">
    <source>
        <dbReference type="Proteomes" id="UP000017973"/>
    </source>
</evidence>
<evidence type="ECO:0000313" key="19">
    <source>
        <dbReference type="EMBL" id="EST54269.1"/>
    </source>
</evidence>
<dbReference type="InterPro" id="IPR004099">
    <property type="entry name" value="Pyr_nucl-diS_OxRdtase_dimer"/>
</dbReference>
<dbReference type="GO" id="GO:0006103">
    <property type="term" value="P:2-oxoglutarate metabolic process"/>
    <property type="evidence" value="ECO:0007669"/>
    <property type="project" value="TreeGrafter"/>
</dbReference>
<feature type="disulfide bond" description="Redox-active" evidence="15">
    <location>
        <begin position="40"/>
        <end position="45"/>
    </location>
</feature>
<evidence type="ECO:0000256" key="1">
    <source>
        <dbReference type="ARBA" id="ARBA00004496"/>
    </source>
</evidence>
<reference evidence="19 20" key="1">
    <citation type="journal article" date="2014" name="Genome Announc.">
        <title>Draft Genome Sequence of Brevibacillus panacihumi Strain W25, a Halotolerant Hydrocarbon-Degrading Bacterium.</title>
        <authorList>
            <person name="Wang X."/>
            <person name="Jin D."/>
            <person name="Zhou L."/>
            <person name="Wu L."/>
            <person name="An W."/>
            <person name="Chen Y."/>
            <person name="Zhao L."/>
        </authorList>
    </citation>
    <scope>NUCLEOTIDE SEQUENCE [LARGE SCALE GENOMIC DNA]</scope>
    <source>
        <strain evidence="19 20">W25</strain>
    </source>
</reference>
<evidence type="ECO:0000256" key="2">
    <source>
        <dbReference type="ARBA" id="ARBA00007532"/>
    </source>
</evidence>
<comment type="miscellaneous">
    <text evidence="16">The active site is a redox-active disulfide bond.</text>
</comment>
<dbReference type="InterPro" id="IPR023753">
    <property type="entry name" value="FAD/NAD-binding_dom"/>
</dbReference>
<evidence type="ECO:0000256" key="16">
    <source>
        <dbReference type="RuleBase" id="RU003692"/>
    </source>
</evidence>
<evidence type="ECO:0000256" key="13">
    <source>
        <dbReference type="PIRSR" id="PIRSR000350-2"/>
    </source>
</evidence>
<comment type="subcellular location">
    <subcellularLocation>
        <location evidence="1">Cytoplasm</location>
    </subcellularLocation>
</comment>
<dbReference type="SUPFAM" id="SSF55424">
    <property type="entry name" value="FAD/NAD-linked reductases, dimerisation (C-terminal) domain"/>
    <property type="match status" value="1"/>
</dbReference>
<dbReference type="PIRSF" id="PIRSF000350">
    <property type="entry name" value="Mercury_reductase_MerA"/>
    <property type="match status" value="1"/>
</dbReference>
<dbReference type="GO" id="GO:0005737">
    <property type="term" value="C:cytoplasm"/>
    <property type="evidence" value="ECO:0007669"/>
    <property type="project" value="UniProtKB-SubCell"/>
</dbReference>
<dbReference type="PANTHER" id="PTHR22912:SF217">
    <property type="entry name" value="DIHYDROLIPOYL DEHYDROGENASE"/>
    <property type="match status" value="1"/>
</dbReference>
<accession>V6M6U0</accession>
<evidence type="ECO:0000256" key="4">
    <source>
        <dbReference type="ARBA" id="ARBA00016961"/>
    </source>
</evidence>